<dbReference type="GO" id="GO:0044774">
    <property type="term" value="P:mitotic DNA integrity checkpoint signaling"/>
    <property type="evidence" value="ECO:0007669"/>
    <property type="project" value="TreeGrafter"/>
</dbReference>
<gene>
    <name evidence="3" type="primary">LOC106749374</name>
</gene>
<dbReference type="InterPro" id="IPR041426">
    <property type="entry name" value="Mos1_HTH"/>
</dbReference>
<dbReference type="GO" id="GO:0031297">
    <property type="term" value="P:replication fork processing"/>
    <property type="evidence" value="ECO:0007669"/>
    <property type="project" value="TreeGrafter"/>
</dbReference>
<dbReference type="GO" id="GO:0000014">
    <property type="term" value="F:single-stranded DNA endodeoxyribonuclease activity"/>
    <property type="evidence" value="ECO:0007669"/>
    <property type="project" value="TreeGrafter"/>
</dbReference>
<sequence>MTVNKVHVRYCLLFMFNLGTNINEAYSSIYQVYGDTVIDKRSKRFARFKNGDRNLEDKPRAGRPKEFADKGLKSLLQEDATQSTTLLAKCLKVDQSTVVRRLQALGKL</sequence>
<evidence type="ECO:0000259" key="1">
    <source>
        <dbReference type="Pfam" id="PF17906"/>
    </source>
</evidence>
<dbReference type="InterPro" id="IPR036388">
    <property type="entry name" value="WH-like_DNA-bd_sf"/>
</dbReference>
<dbReference type="Pfam" id="PF17906">
    <property type="entry name" value="HTH_48"/>
    <property type="match status" value="1"/>
</dbReference>
<dbReference type="GO" id="GO:0006303">
    <property type="term" value="P:double-strand break repair via nonhomologous end joining"/>
    <property type="evidence" value="ECO:0007669"/>
    <property type="project" value="TreeGrafter"/>
</dbReference>
<dbReference type="GO" id="GO:0003697">
    <property type="term" value="F:single-stranded DNA binding"/>
    <property type="evidence" value="ECO:0007669"/>
    <property type="project" value="TreeGrafter"/>
</dbReference>
<dbReference type="GO" id="GO:0042800">
    <property type="term" value="F:histone H3K4 methyltransferase activity"/>
    <property type="evidence" value="ECO:0007669"/>
    <property type="project" value="TreeGrafter"/>
</dbReference>
<dbReference type="RefSeq" id="XP_014484279.1">
    <property type="nucleotide sequence ID" value="XM_014628793.1"/>
</dbReference>
<proteinExistence type="predicted"/>
<dbReference type="OrthoDB" id="10046483at2759"/>
<dbReference type="GO" id="GO:0015074">
    <property type="term" value="P:DNA integration"/>
    <property type="evidence" value="ECO:0007669"/>
    <property type="project" value="TreeGrafter"/>
</dbReference>
<keyword evidence="2" id="KW-1185">Reference proteome</keyword>
<dbReference type="GO" id="GO:0003690">
    <property type="term" value="F:double-stranded DNA binding"/>
    <property type="evidence" value="ECO:0007669"/>
    <property type="project" value="TreeGrafter"/>
</dbReference>
<dbReference type="Gene3D" id="1.10.10.10">
    <property type="entry name" value="Winged helix-like DNA-binding domain superfamily/Winged helix DNA-binding domain"/>
    <property type="match status" value="1"/>
</dbReference>
<evidence type="ECO:0000313" key="2">
    <source>
        <dbReference type="Proteomes" id="UP000515204"/>
    </source>
</evidence>
<dbReference type="GO" id="GO:0046975">
    <property type="term" value="F:histone H3K36 methyltransferase activity"/>
    <property type="evidence" value="ECO:0007669"/>
    <property type="project" value="TreeGrafter"/>
</dbReference>
<dbReference type="Gene3D" id="1.10.10.1450">
    <property type="match status" value="1"/>
</dbReference>
<dbReference type="PANTHER" id="PTHR46060">
    <property type="entry name" value="MARINER MOS1 TRANSPOSASE-LIKE PROTEIN"/>
    <property type="match status" value="1"/>
</dbReference>
<dbReference type="Proteomes" id="UP000515204">
    <property type="component" value="Unplaced"/>
</dbReference>
<dbReference type="AlphaFoldDB" id="A0A6P3Y2B6"/>
<dbReference type="GO" id="GO:0035861">
    <property type="term" value="C:site of double-strand break"/>
    <property type="evidence" value="ECO:0007669"/>
    <property type="project" value="TreeGrafter"/>
</dbReference>
<dbReference type="KEGG" id="dqu:106749374"/>
<dbReference type="PANTHER" id="PTHR46060:SF2">
    <property type="entry name" value="HISTONE-LYSINE N-METHYLTRANSFERASE SETMAR"/>
    <property type="match status" value="1"/>
</dbReference>
<protein>
    <submittedName>
        <fullName evidence="3">Histone-lysine N-methyltransferase SETMAR-like</fullName>
    </submittedName>
</protein>
<dbReference type="InterPro" id="IPR052709">
    <property type="entry name" value="Transposase-MT_Hybrid"/>
</dbReference>
<evidence type="ECO:0000313" key="3">
    <source>
        <dbReference type="RefSeq" id="XP_014484279.1"/>
    </source>
</evidence>
<accession>A0A6P3Y2B6</accession>
<dbReference type="GO" id="GO:0005634">
    <property type="term" value="C:nucleus"/>
    <property type="evidence" value="ECO:0007669"/>
    <property type="project" value="TreeGrafter"/>
</dbReference>
<dbReference type="GeneID" id="106749374"/>
<organism evidence="2 3">
    <name type="scientific">Dinoponera quadriceps</name>
    <name type="common">South American ant</name>
    <dbReference type="NCBI Taxonomy" id="609295"/>
    <lineage>
        <taxon>Eukaryota</taxon>
        <taxon>Metazoa</taxon>
        <taxon>Ecdysozoa</taxon>
        <taxon>Arthropoda</taxon>
        <taxon>Hexapoda</taxon>
        <taxon>Insecta</taxon>
        <taxon>Pterygota</taxon>
        <taxon>Neoptera</taxon>
        <taxon>Endopterygota</taxon>
        <taxon>Hymenoptera</taxon>
        <taxon>Apocrita</taxon>
        <taxon>Aculeata</taxon>
        <taxon>Formicoidea</taxon>
        <taxon>Formicidae</taxon>
        <taxon>Ponerinae</taxon>
        <taxon>Ponerini</taxon>
        <taxon>Dinoponera</taxon>
    </lineage>
</organism>
<dbReference type="GO" id="GO:0044547">
    <property type="term" value="F:DNA topoisomerase binding"/>
    <property type="evidence" value="ECO:0007669"/>
    <property type="project" value="TreeGrafter"/>
</dbReference>
<dbReference type="GO" id="GO:0000729">
    <property type="term" value="P:DNA double-strand break processing"/>
    <property type="evidence" value="ECO:0007669"/>
    <property type="project" value="TreeGrafter"/>
</dbReference>
<dbReference type="GO" id="GO:0000793">
    <property type="term" value="C:condensed chromosome"/>
    <property type="evidence" value="ECO:0007669"/>
    <property type="project" value="TreeGrafter"/>
</dbReference>
<reference evidence="3" key="1">
    <citation type="submission" date="2025-08" db="UniProtKB">
        <authorList>
            <consortium name="RefSeq"/>
        </authorList>
    </citation>
    <scope>IDENTIFICATION</scope>
</reference>
<feature type="domain" description="Mos1 transposase HTH" evidence="1">
    <location>
        <begin position="5"/>
        <end position="52"/>
    </location>
</feature>
<name>A0A6P3Y2B6_DINQU</name>